<name>A0A2A6CN24_PRIPA</name>
<accession>A0A2A6CN24</accession>
<accession>A0A8R1Z506</accession>
<proteinExistence type="predicted"/>
<reference evidence="1" key="2">
    <citation type="submission" date="2022-06" db="UniProtKB">
        <authorList>
            <consortium name="EnsemblMetazoa"/>
        </authorList>
    </citation>
    <scope>IDENTIFICATION</scope>
    <source>
        <strain evidence="1">PS312</strain>
    </source>
</reference>
<dbReference type="AlphaFoldDB" id="A0A2A6CN24"/>
<evidence type="ECO:0000313" key="1">
    <source>
        <dbReference type="EnsemblMetazoa" id="PPA45761.1"/>
    </source>
</evidence>
<keyword evidence="2" id="KW-1185">Reference proteome</keyword>
<gene>
    <name evidence="1" type="primary">WBGene00284130</name>
</gene>
<sequence length="115" mass="12934">MYSANELTGQDELKLENYAIRLGELMTRADSLEAVVAPGSRWHFNKHARKVPVILLVIILLVVPQQLYAIYQILSTDWPPSLLARADCLDTDHFEKLSAGDNIAHICYIEAALEN</sequence>
<dbReference type="Proteomes" id="UP000005239">
    <property type="component" value="Unassembled WGS sequence"/>
</dbReference>
<evidence type="ECO:0000313" key="2">
    <source>
        <dbReference type="Proteomes" id="UP000005239"/>
    </source>
</evidence>
<reference evidence="2" key="1">
    <citation type="journal article" date="2008" name="Nat. Genet.">
        <title>The Pristionchus pacificus genome provides a unique perspective on nematode lifestyle and parasitism.</title>
        <authorList>
            <person name="Dieterich C."/>
            <person name="Clifton S.W."/>
            <person name="Schuster L.N."/>
            <person name="Chinwalla A."/>
            <person name="Delehaunty K."/>
            <person name="Dinkelacker I."/>
            <person name="Fulton L."/>
            <person name="Fulton R."/>
            <person name="Godfrey J."/>
            <person name="Minx P."/>
            <person name="Mitreva M."/>
            <person name="Roeseler W."/>
            <person name="Tian H."/>
            <person name="Witte H."/>
            <person name="Yang S.P."/>
            <person name="Wilson R.K."/>
            <person name="Sommer R.J."/>
        </authorList>
    </citation>
    <scope>NUCLEOTIDE SEQUENCE [LARGE SCALE GENOMIC DNA]</scope>
    <source>
        <strain evidence="2">PS312</strain>
    </source>
</reference>
<organism evidence="1 2">
    <name type="scientific">Pristionchus pacificus</name>
    <name type="common">Parasitic nematode worm</name>
    <dbReference type="NCBI Taxonomy" id="54126"/>
    <lineage>
        <taxon>Eukaryota</taxon>
        <taxon>Metazoa</taxon>
        <taxon>Ecdysozoa</taxon>
        <taxon>Nematoda</taxon>
        <taxon>Chromadorea</taxon>
        <taxon>Rhabditida</taxon>
        <taxon>Rhabditina</taxon>
        <taxon>Diplogasteromorpha</taxon>
        <taxon>Diplogasteroidea</taxon>
        <taxon>Neodiplogasteridae</taxon>
        <taxon>Pristionchus</taxon>
    </lineage>
</organism>
<protein>
    <submittedName>
        <fullName evidence="1">Uncharacterized protein</fullName>
    </submittedName>
</protein>
<dbReference type="EnsemblMetazoa" id="PPA45761.1">
    <property type="protein sequence ID" value="PPA45761.1"/>
    <property type="gene ID" value="WBGene00284130"/>
</dbReference>